<dbReference type="RefSeq" id="WP_014186967.1">
    <property type="nucleotide sequence ID" value="NC_016584.1"/>
</dbReference>
<sequence length="156" mass="17996">MKITLGQIMVPLDEYPIVSEEESLEKAIELLTEEFKQRDNRWHNFEAVLTTNSEGEITGMLTLRFALDAVRELKFPSLRHRLAELFAEEPVKRSPLQVKDILHPLKSRLIDISVELDEAIAFLLKHNLNSILVAKNQQIVGVVRTMDLFWYIGDVL</sequence>
<dbReference type="KEGG" id="dor:Desor_4756"/>
<proteinExistence type="predicted"/>
<evidence type="ECO:0000259" key="2">
    <source>
        <dbReference type="PROSITE" id="PS51371"/>
    </source>
</evidence>
<dbReference type="Gene3D" id="3.10.580.10">
    <property type="entry name" value="CBS-domain"/>
    <property type="match status" value="1"/>
</dbReference>
<dbReference type="PATRIC" id="fig|768706.3.peg.4837"/>
<dbReference type="HOGENOM" id="CLU_040681_8_1_9"/>
<evidence type="ECO:0000313" key="4">
    <source>
        <dbReference type="Proteomes" id="UP000006346"/>
    </source>
</evidence>
<keyword evidence="1" id="KW-0129">CBS domain</keyword>
<keyword evidence="4" id="KW-1185">Reference proteome</keyword>
<dbReference type="PROSITE" id="PS51371">
    <property type="entry name" value="CBS"/>
    <property type="match status" value="1"/>
</dbReference>
<dbReference type="Pfam" id="PF00571">
    <property type="entry name" value="CBS"/>
    <property type="match status" value="1"/>
</dbReference>
<dbReference type="InterPro" id="IPR046342">
    <property type="entry name" value="CBS_dom_sf"/>
</dbReference>
<name>G7WG66_DESOD</name>
<evidence type="ECO:0000313" key="3">
    <source>
        <dbReference type="EMBL" id="AET70160.1"/>
    </source>
</evidence>
<protein>
    <submittedName>
        <fullName evidence="3">CBS domain-containing protein</fullName>
    </submittedName>
</protein>
<dbReference type="eggNOG" id="COG0517">
    <property type="taxonomic scope" value="Bacteria"/>
</dbReference>
<dbReference type="EMBL" id="CP003108">
    <property type="protein sequence ID" value="AET70160.1"/>
    <property type="molecule type" value="Genomic_DNA"/>
</dbReference>
<feature type="domain" description="CBS" evidence="2">
    <location>
        <begin position="9"/>
        <end position="77"/>
    </location>
</feature>
<dbReference type="InterPro" id="IPR000644">
    <property type="entry name" value="CBS_dom"/>
</dbReference>
<dbReference type="SUPFAM" id="SSF54631">
    <property type="entry name" value="CBS-domain pair"/>
    <property type="match status" value="1"/>
</dbReference>
<dbReference type="Proteomes" id="UP000006346">
    <property type="component" value="Chromosome"/>
</dbReference>
<reference evidence="4" key="1">
    <citation type="submission" date="2011-11" db="EMBL/GenBank/DDBJ databases">
        <title>Complete sequence of Desulfosporosinus orientis DSM 765.</title>
        <authorList>
            <person name="Lucas S."/>
            <person name="Han J."/>
            <person name="Lapidus A."/>
            <person name="Cheng J.-F."/>
            <person name="Goodwin L."/>
            <person name="Pitluck S."/>
            <person name="Peters L."/>
            <person name="Ovchinnikova G."/>
            <person name="Teshima H."/>
            <person name="Detter J.C."/>
            <person name="Han C."/>
            <person name="Tapia R."/>
            <person name="Land M."/>
            <person name="Hauser L."/>
            <person name="Kyrpides N."/>
            <person name="Ivanova N."/>
            <person name="Pagani I."/>
            <person name="Pester M."/>
            <person name="Spring S."/>
            <person name="Ollivier B."/>
            <person name="Rattei T."/>
            <person name="Klenk H.-P."/>
            <person name="Wagner M."/>
            <person name="Loy A."/>
            <person name="Woyke T."/>
        </authorList>
    </citation>
    <scope>NUCLEOTIDE SEQUENCE [LARGE SCALE GENOMIC DNA]</scope>
    <source>
        <strain evidence="4">ATCC 19365 / DSM 765 / NCIMB 8382 / VKM B-1628</strain>
    </source>
</reference>
<dbReference type="OrthoDB" id="1808351at2"/>
<accession>G7WG66</accession>
<reference evidence="3 4" key="2">
    <citation type="journal article" date="2012" name="J. Bacteriol.">
        <title>Complete genome sequences of Desulfosporosinus orientis DSM765T, Desulfosporosinus youngiae DSM17734T, Desulfosporosinus meridiei DSM13257T, and Desulfosporosinus acidiphilus DSM22704T.</title>
        <authorList>
            <person name="Pester M."/>
            <person name="Brambilla E."/>
            <person name="Alazard D."/>
            <person name="Rattei T."/>
            <person name="Weinmaier T."/>
            <person name="Han J."/>
            <person name="Lucas S."/>
            <person name="Lapidus A."/>
            <person name="Cheng J.F."/>
            <person name="Goodwin L."/>
            <person name="Pitluck S."/>
            <person name="Peters L."/>
            <person name="Ovchinnikova G."/>
            <person name="Teshima H."/>
            <person name="Detter J.C."/>
            <person name="Han C.S."/>
            <person name="Tapia R."/>
            <person name="Land M.L."/>
            <person name="Hauser L."/>
            <person name="Kyrpides N.C."/>
            <person name="Ivanova N.N."/>
            <person name="Pagani I."/>
            <person name="Huntmann M."/>
            <person name="Wei C.L."/>
            <person name="Davenport K.W."/>
            <person name="Daligault H."/>
            <person name="Chain P.S."/>
            <person name="Chen A."/>
            <person name="Mavromatis K."/>
            <person name="Markowitz V."/>
            <person name="Szeto E."/>
            <person name="Mikhailova N."/>
            <person name="Pati A."/>
            <person name="Wagner M."/>
            <person name="Woyke T."/>
            <person name="Ollivier B."/>
            <person name="Klenk H.P."/>
            <person name="Spring S."/>
            <person name="Loy A."/>
        </authorList>
    </citation>
    <scope>NUCLEOTIDE SEQUENCE [LARGE SCALE GENOMIC DNA]</scope>
    <source>
        <strain evidence="4">ATCC 19365 / DSM 765 / NCIMB 8382 / VKM B-1628</strain>
    </source>
</reference>
<dbReference type="AlphaFoldDB" id="G7WG66"/>
<organism evidence="3 4">
    <name type="scientific">Desulfosporosinus orientis (strain ATCC 19365 / DSM 765 / NCIMB 8382 / VKM B-1628 / Singapore I)</name>
    <name type="common">Desulfotomaculum orientis</name>
    <dbReference type="NCBI Taxonomy" id="768706"/>
    <lineage>
        <taxon>Bacteria</taxon>
        <taxon>Bacillati</taxon>
        <taxon>Bacillota</taxon>
        <taxon>Clostridia</taxon>
        <taxon>Eubacteriales</taxon>
        <taxon>Desulfitobacteriaceae</taxon>
        <taxon>Desulfosporosinus</taxon>
    </lineage>
</organism>
<dbReference type="STRING" id="768706.Desor_4756"/>
<gene>
    <name evidence="3" type="ordered locus">Desor_4756</name>
</gene>
<evidence type="ECO:0000256" key="1">
    <source>
        <dbReference type="PROSITE-ProRule" id="PRU00703"/>
    </source>
</evidence>